<dbReference type="InterPro" id="IPR036291">
    <property type="entry name" value="NAD(P)-bd_dom_sf"/>
</dbReference>
<dbReference type="Gene3D" id="3.90.25.10">
    <property type="entry name" value="UDP-galactose 4-epimerase, domain 1"/>
    <property type="match status" value="1"/>
</dbReference>
<dbReference type="PANTHER" id="PTHR43162:SF1">
    <property type="entry name" value="PRESTALK A DIFFERENTIATION PROTEIN A"/>
    <property type="match status" value="1"/>
</dbReference>
<dbReference type="PATRIC" id="fig|1391654.3.peg.845"/>
<dbReference type="Pfam" id="PF05368">
    <property type="entry name" value="NmrA"/>
    <property type="match status" value="1"/>
</dbReference>
<dbReference type="PANTHER" id="PTHR43162">
    <property type="match status" value="1"/>
</dbReference>
<dbReference type="SUPFAM" id="SSF51735">
    <property type="entry name" value="NAD(P)-binding Rossmann-fold domains"/>
    <property type="match status" value="1"/>
</dbReference>
<dbReference type="AlphaFoldDB" id="A0A0K1PKW5"/>
<proteinExistence type="predicted"/>
<dbReference type="Proteomes" id="UP000064967">
    <property type="component" value="Chromosome"/>
</dbReference>
<protein>
    <recommendedName>
        <fullName evidence="1">NmrA-like domain-containing protein</fullName>
    </recommendedName>
</protein>
<sequence length="312" mass="32674">MASEATRWPSKATPDRRSEEHMFVIAGATGNTGSVVADTLLAQGKKVRVLVRDAAKGEAFRKRGADVFVLPSLDDEAGLTRALTGAEAAYILSPPDVASSSFLADRRKTFDVVKRAVDASGVGHVVLLSSIAAHRDHGTGPILSVAYAERVLRETKAKLTFVRASYFLENWAPVLAATADGKLPTFLPADLTIPMVATKDIGLVAAKALLEGPPSAKVDIIELAGAEDESPRTIAAHLSTILGKPLELDVAPLDAVVPVFTSFGVSVDAASLFREMYAGLQNGTVAFEGNGARFVRGSTGAEAVLRGLLGKG</sequence>
<evidence type="ECO:0000259" key="1">
    <source>
        <dbReference type="Pfam" id="PF05368"/>
    </source>
</evidence>
<dbReference type="STRING" id="1391654.AKJ09_00834"/>
<gene>
    <name evidence="2" type="ORF">AKJ09_00834</name>
</gene>
<evidence type="ECO:0000313" key="3">
    <source>
        <dbReference type="Proteomes" id="UP000064967"/>
    </source>
</evidence>
<keyword evidence="3" id="KW-1185">Reference proteome</keyword>
<dbReference type="InterPro" id="IPR051604">
    <property type="entry name" value="Ergot_Alk_Oxidoreductase"/>
</dbReference>
<name>A0A0K1PKW5_9BACT</name>
<dbReference type="Gene3D" id="3.40.50.720">
    <property type="entry name" value="NAD(P)-binding Rossmann-like Domain"/>
    <property type="match status" value="1"/>
</dbReference>
<dbReference type="EMBL" id="CP012333">
    <property type="protein sequence ID" value="AKU94170.1"/>
    <property type="molecule type" value="Genomic_DNA"/>
</dbReference>
<reference evidence="2 3" key="1">
    <citation type="submission" date="2015-08" db="EMBL/GenBank/DDBJ databases">
        <authorList>
            <person name="Babu N.S."/>
            <person name="Beckwith C.J."/>
            <person name="Beseler K.G."/>
            <person name="Brison A."/>
            <person name="Carone J.V."/>
            <person name="Caskin T.P."/>
            <person name="Diamond M."/>
            <person name="Durham M.E."/>
            <person name="Foxe J.M."/>
            <person name="Go M."/>
            <person name="Henderson B.A."/>
            <person name="Jones I.B."/>
            <person name="McGettigan J.A."/>
            <person name="Micheletti S.J."/>
            <person name="Nasrallah M.E."/>
            <person name="Ortiz D."/>
            <person name="Piller C.R."/>
            <person name="Privatt S.R."/>
            <person name="Schneider S.L."/>
            <person name="Sharp S."/>
            <person name="Smith T.C."/>
            <person name="Stanton J.D."/>
            <person name="Ullery H.E."/>
            <person name="Wilson R.J."/>
            <person name="Serrano M.G."/>
            <person name="Buck G."/>
            <person name="Lee V."/>
            <person name="Wang Y."/>
            <person name="Carvalho R."/>
            <person name="Voegtly L."/>
            <person name="Shi R."/>
            <person name="Duckworth R."/>
            <person name="Johnson A."/>
            <person name="Loviza R."/>
            <person name="Walstead R."/>
            <person name="Shah Z."/>
            <person name="Kiflezghi M."/>
            <person name="Wade K."/>
            <person name="Ball S.L."/>
            <person name="Bradley K.W."/>
            <person name="Asai D.J."/>
            <person name="Bowman C.A."/>
            <person name="Russell D.A."/>
            <person name="Pope W.H."/>
            <person name="Jacobs-Sera D."/>
            <person name="Hendrix R.W."/>
            <person name="Hatfull G.F."/>
        </authorList>
    </citation>
    <scope>NUCLEOTIDE SEQUENCE [LARGE SCALE GENOMIC DNA]</scope>
    <source>
        <strain evidence="2 3">DSM 27648</strain>
    </source>
</reference>
<dbReference type="KEGG" id="llu:AKJ09_00834"/>
<accession>A0A0K1PKW5</accession>
<feature type="domain" description="NmrA-like" evidence="1">
    <location>
        <begin position="24"/>
        <end position="258"/>
    </location>
</feature>
<evidence type="ECO:0000313" key="2">
    <source>
        <dbReference type="EMBL" id="AKU94170.1"/>
    </source>
</evidence>
<dbReference type="InterPro" id="IPR008030">
    <property type="entry name" value="NmrA-like"/>
</dbReference>
<dbReference type="OrthoDB" id="319724at2"/>
<organism evidence="2 3">
    <name type="scientific">Labilithrix luteola</name>
    <dbReference type="NCBI Taxonomy" id="1391654"/>
    <lineage>
        <taxon>Bacteria</taxon>
        <taxon>Pseudomonadati</taxon>
        <taxon>Myxococcota</taxon>
        <taxon>Polyangia</taxon>
        <taxon>Polyangiales</taxon>
        <taxon>Labilitrichaceae</taxon>
        <taxon>Labilithrix</taxon>
    </lineage>
</organism>